<dbReference type="CDD" id="cd08512">
    <property type="entry name" value="PBP2_NikA_DppA_OppA_like_7"/>
    <property type="match status" value="1"/>
</dbReference>
<keyword evidence="4 5" id="KW-0732">Signal</keyword>
<dbReference type="SUPFAM" id="SSF53850">
    <property type="entry name" value="Periplasmic binding protein-like II"/>
    <property type="match status" value="1"/>
</dbReference>
<dbReference type="AlphaFoldDB" id="A0A060I0D1"/>
<evidence type="ECO:0000256" key="1">
    <source>
        <dbReference type="ARBA" id="ARBA00004418"/>
    </source>
</evidence>
<evidence type="ECO:0000256" key="4">
    <source>
        <dbReference type="ARBA" id="ARBA00022729"/>
    </source>
</evidence>
<dbReference type="Gene3D" id="3.90.76.10">
    <property type="entry name" value="Dipeptide-binding Protein, Domain 1"/>
    <property type="match status" value="1"/>
</dbReference>
<keyword evidence="3" id="KW-0813">Transport</keyword>
<dbReference type="Proteomes" id="UP000027180">
    <property type="component" value="Chromosome"/>
</dbReference>
<accession>A0A060I0D1</accession>
<dbReference type="GO" id="GO:0030288">
    <property type="term" value="C:outer membrane-bounded periplasmic space"/>
    <property type="evidence" value="ECO:0007669"/>
    <property type="project" value="UniProtKB-ARBA"/>
</dbReference>
<dbReference type="PANTHER" id="PTHR30290">
    <property type="entry name" value="PERIPLASMIC BINDING COMPONENT OF ABC TRANSPORTER"/>
    <property type="match status" value="1"/>
</dbReference>
<feature type="chain" id="PRO_5001583604" evidence="5">
    <location>
        <begin position="27"/>
        <end position="531"/>
    </location>
</feature>
<dbReference type="InterPro" id="IPR000914">
    <property type="entry name" value="SBP_5_dom"/>
</dbReference>
<sequence>MKHFSKGLFVGAVFGALTIAAPLSYAATPKDQLVIGTSLAQVLSLDPHQATEGKAVEIMSNLYDRLVNSTPDGKIVPQLAESWKVDDKGITFTLRQANFASGNPVTAKDVVYSLGRLLKLNQAAAANLKRIGYDKSNVDKLVTAVDDKTVRIDFSGQVTAEMLLYRLAASTTSVVDSVEVQKHVTDNDWGNAWMRTHSAGSGPFTLNRWSPNELVILDANKDYVAGAPKMKRVIVRHVPESQVERLMLERGDIDIASALTAADLATFKDKKGFTIQRIPTGGFYVLSMNAGNEYLSNPKVREAIAYGIDYKGIEKTIMGPYGRARTVPVPENFESAIPSPDWHLDVEKSKQLLAEAGYKDGFSLTLKTIAQTPRIDLATAIQASLAQVGIKVDIQQGNGSEIIAAHRARDFDLLIPQTSAYMPNVLGSMEQFSSNPDNSKEANNAGNFVWRSAWDIPELTALTAKASMEPDPKKRGELYVQMQNMFVEQKPAVLPMFERFEPIVLSSKVEGYVGHPTQLTRLENVTKSETQ</sequence>
<evidence type="ECO:0000256" key="2">
    <source>
        <dbReference type="ARBA" id="ARBA00005695"/>
    </source>
</evidence>
<evidence type="ECO:0000313" key="8">
    <source>
        <dbReference type="Proteomes" id="UP000027180"/>
    </source>
</evidence>
<dbReference type="PANTHER" id="PTHR30290:SF10">
    <property type="entry name" value="PERIPLASMIC OLIGOPEPTIDE-BINDING PROTEIN-RELATED"/>
    <property type="match status" value="1"/>
</dbReference>
<dbReference type="Gene3D" id="3.40.190.10">
    <property type="entry name" value="Periplasmic binding protein-like II"/>
    <property type="match status" value="1"/>
</dbReference>
<feature type="domain" description="Solute-binding protein family 5" evidence="6">
    <location>
        <begin position="74"/>
        <end position="438"/>
    </location>
</feature>
<dbReference type="PIRSF" id="PIRSF002741">
    <property type="entry name" value="MppA"/>
    <property type="match status" value="1"/>
</dbReference>
<dbReference type="EMBL" id="CP006986">
    <property type="protein sequence ID" value="AIC27267.1"/>
    <property type="molecule type" value="Genomic_DNA"/>
</dbReference>
<name>A0A060I0D1_RHIET</name>
<evidence type="ECO:0000259" key="6">
    <source>
        <dbReference type="Pfam" id="PF00496"/>
    </source>
</evidence>
<protein>
    <submittedName>
        <fullName evidence="7">Dipeptide ABC transporter substrate-binding protein DppA 2</fullName>
    </submittedName>
</protein>
<dbReference type="GO" id="GO:0015833">
    <property type="term" value="P:peptide transport"/>
    <property type="evidence" value="ECO:0007669"/>
    <property type="project" value="TreeGrafter"/>
</dbReference>
<dbReference type="KEGG" id="rei:IE4771_CH02158"/>
<evidence type="ECO:0000256" key="3">
    <source>
        <dbReference type="ARBA" id="ARBA00022448"/>
    </source>
</evidence>
<evidence type="ECO:0000313" key="7">
    <source>
        <dbReference type="EMBL" id="AIC27267.1"/>
    </source>
</evidence>
<dbReference type="GO" id="GO:0043190">
    <property type="term" value="C:ATP-binding cassette (ABC) transporter complex"/>
    <property type="evidence" value="ECO:0007669"/>
    <property type="project" value="InterPro"/>
</dbReference>
<comment type="similarity">
    <text evidence="2">Belongs to the bacterial solute-binding protein 5 family.</text>
</comment>
<evidence type="ECO:0000256" key="5">
    <source>
        <dbReference type="SAM" id="SignalP"/>
    </source>
</evidence>
<dbReference type="GO" id="GO:1904680">
    <property type="term" value="F:peptide transmembrane transporter activity"/>
    <property type="evidence" value="ECO:0007669"/>
    <property type="project" value="TreeGrafter"/>
</dbReference>
<dbReference type="HOGENOM" id="CLU_017028_7_2_5"/>
<feature type="signal peptide" evidence="5">
    <location>
        <begin position="1"/>
        <end position="26"/>
    </location>
</feature>
<gene>
    <name evidence="7" type="primary">dppA-2</name>
    <name evidence="7" type="ORF">IE4771_CH02158</name>
</gene>
<proteinExistence type="inferred from homology"/>
<dbReference type="InterPro" id="IPR039424">
    <property type="entry name" value="SBP_5"/>
</dbReference>
<comment type="subcellular location">
    <subcellularLocation>
        <location evidence="1">Periplasm</location>
    </subcellularLocation>
</comment>
<dbReference type="InterPro" id="IPR030678">
    <property type="entry name" value="Peptide/Ni-bd"/>
</dbReference>
<dbReference type="Pfam" id="PF00496">
    <property type="entry name" value="SBP_bac_5"/>
    <property type="match status" value="1"/>
</dbReference>
<dbReference type="OrthoDB" id="9803988at2"/>
<reference evidence="7 8" key="1">
    <citation type="submission" date="2013-12" db="EMBL/GenBank/DDBJ databases">
        <title>Complete genome sequence of Rhizobium etli bv. mimosae IE4771.</title>
        <authorList>
            <person name="Bustos P."/>
            <person name="Santamaria R.I."/>
            <person name="Lozano L."/>
            <person name="Ormeno-Orrillo E."/>
            <person name="Rogel M.A."/>
            <person name="Romero D."/>
            <person name="Cevallos M.A."/>
            <person name="Martinez-Romero E."/>
            <person name="Gonzalez V."/>
        </authorList>
    </citation>
    <scope>NUCLEOTIDE SEQUENCE [LARGE SCALE GENOMIC DNA]</scope>
    <source>
        <strain evidence="7 8">IE4771</strain>
    </source>
</reference>
<dbReference type="RefSeq" id="WP_038688836.1">
    <property type="nucleotide sequence ID" value="NZ_CP006986.1"/>
</dbReference>
<dbReference type="Gene3D" id="3.10.105.10">
    <property type="entry name" value="Dipeptide-binding Protein, Domain 3"/>
    <property type="match status" value="1"/>
</dbReference>
<organism evidence="7 8">
    <name type="scientific">Rhizobium etli bv. mimosae str. IE4771</name>
    <dbReference type="NCBI Taxonomy" id="1432050"/>
    <lineage>
        <taxon>Bacteria</taxon>
        <taxon>Pseudomonadati</taxon>
        <taxon>Pseudomonadota</taxon>
        <taxon>Alphaproteobacteria</taxon>
        <taxon>Hyphomicrobiales</taxon>
        <taxon>Rhizobiaceae</taxon>
        <taxon>Rhizobium/Agrobacterium group</taxon>
        <taxon>Rhizobium</taxon>
    </lineage>
</organism>